<evidence type="ECO:0000256" key="5">
    <source>
        <dbReference type="ARBA" id="ARBA00023127"/>
    </source>
</evidence>
<dbReference type="EMBL" id="ML122337">
    <property type="protein sequence ID" value="RPD52861.1"/>
    <property type="molecule type" value="Genomic_DNA"/>
</dbReference>
<evidence type="ECO:0000256" key="2">
    <source>
        <dbReference type="ARBA" id="ARBA00008638"/>
    </source>
</evidence>
<feature type="region of interest" description="Disordered" evidence="10">
    <location>
        <begin position="246"/>
        <end position="290"/>
    </location>
</feature>
<keyword evidence="6" id="KW-0010">Activator</keyword>
<protein>
    <submittedName>
        <fullName evidence="12">Cyclin-like protein</fullName>
    </submittedName>
</protein>
<evidence type="ECO:0000256" key="3">
    <source>
        <dbReference type="ARBA" id="ARBA00022491"/>
    </source>
</evidence>
<gene>
    <name evidence="12" type="ORF">L227DRAFT_536742</name>
</gene>
<dbReference type="InterPro" id="IPR013763">
    <property type="entry name" value="Cyclin-like_dom"/>
</dbReference>
<reference evidence="12" key="1">
    <citation type="journal article" date="2018" name="Genome Biol. Evol.">
        <title>Genomics and development of Lentinus tigrinus, a white-rot wood-decaying mushroom with dimorphic fruiting bodies.</title>
        <authorList>
            <person name="Wu B."/>
            <person name="Xu Z."/>
            <person name="Knudson A."/>
            <person name="Carlson A."/>
            <person name="Chen N."/>
            <person name="Kovaka S."/>
            <person name="LaButti K."/>
            <person name="Lipzen A."/>
            <person name="Pennachio C."/>
            <person name="Riley R."/>
            <person name="Schakwitz W."/>
            <person name="Umezawa K."/>
            <person name="Ohm R.A."/>
            <person name="Grigoriev I.V."/>
            <person name="Nagy L.G."/>
            <person name="Gibbons J."/>
            <person name="Hibbett D."/>
        </authorList>
    </citation>
    <scope>NUCLEOTIDE SEQUENCE [LARGE SCALE GENOMIC DNA]</scope>
    <source>
        <strain evidence="12">ALCF2SS1-6</strain>
    </source>
</reference>
<evidence type="ECO:0000256" key="8">
    <source>
        <dbReference type="ARBA" id="ARBA00023242"/>
    </source>
</evidence>
<feature type="compositionally biased region" description="Low complexity" evidence="10">
    <location>
        <begin position="351"/>
        <end position="366"/>
    </location>
</feature>
<evidence type="ECO:0000256" key="4">
    <source>
        <dbReference type="ARBA" id="ARBA00023015"/>
    </source>
</evidence>
<dbReference type="Gene3D" id="1.10.472.10">
    <property type="entry name" value="Cyclin-like"/>
    <property type="match status" value="2"/>
</dbReference>
<feature type="region of interest" description="Disordered" evidence="10">
    <location>
        <begin position="343"/>
        <end position="366"/>
    </location>
</feature>
<dbReference type="AlphaFoldDB" id="A0A5C2RP18"/>
<evidence type="ECO:0000256" key="6">
    <source>
        <dbReference type="ARBA" id="ARBA00023159"/>
    </source>
</evidence>
<dbReference type="GO" id="GO:0006357">
    <property type="term" value="P:regulation of transcription by RNA polymerase II"/>
    <property type="evidence" value="ECO:0007669"/>
    <property type="project" value="InterPro"/>
</dbReference>
<dbReference type="SMART" id="SM00385">
    <property type="entry name" value="CYCLIN"/>
    <property type="match status" value="1"/>
</dbReference>
<evidence type="ECO:0000256" key="7">
    <source>
        <dbReference type="ARBA" id="ARBA00023163"/>
    </source>
</evidence>
<sequence>MATNFWSSSHYKRWLVDRATLRQARSDDILYVDHPEHLGFLNIFFANLISKLGKKLQLRQRVIATATVFFRRFYVKNSYCETDPFIVIAACCYVAAKAEESPVHIKTVVSEARMLFVEEYGIKTFPSDNSKLAEMEFYLVDELECDLTVFHPYRTLMTLCGKEGGGSFPEAEAGEADADDFDGPRYWGTGEGKLELQEGALQMAWFIINDTYRSELCLLYPPHIIAIAAIYLTLVFHAPTRAAIQQAQAQAQPRASTSNSNSHPHGSSQSHSPTRRSSRSMKKPLPQHQHQPQDIVGFMAGLNVSMPLVATVAQEIIALYALWDRYSEEPNVGPAFVQKTTRKGRSAGKVQAQPPAQATAQEGQEGAPVTPMFLVQLLLAMREQRIEDMAHPASGRPVAVNKMLERTQAAG</sequence>
<dbReference type="OrthoDB" id="10266018at2759"/>
<dbReference type="Proteomes" id="UP000313359">
    <property type="component" value="Unassembled WGS sequence"/>
</dbReference>
<keyword evidence="3" id="KW-0678">Repressor</keyword>
<dbReference type="GO" id="GO:0005634">
    <property type="term" value="C:nucleus"/>
    <property type="evidence" value="ECO:0007669"/>
    <property type="project" value="UniProtKB-SubCell"/>
</dbReference>
<evidence type="ECO:0000256" key="10">
    <source>
        <dbReference type="SAM" id="MobiDB-lite"/>
    </source>
</evidence>
<evidence type="ECO:0000259" key="11">
    <source>
        <dbReference type="SMART" id="SM00385"/>
    </source>
</evidence>
<feature type="compositionally biased region" description="Low complexity" evidence="10">
    <location>
        <begin position="246"/>
        <end position="272"/>
    </location>
</feature>
<comment type="subcellular location">
    <subcellularLocation>
        <location evidence="1">Nucleus</location>
    </subcellularLocation>
</comment>
<feature type="compositionally biased region" description="Basic residues" evidence="10">
    <location>
        <begin position="273"/>
        <end position="282"/>
    </location>
</feature>
<evidence type="ECO:0000313" key="12">
    <source>
        <dbReference type="EMBL" id="RPD52861.1"/>
    </source>
</evidence>
<proteinExistence type="inferred from homology"/>
<keyword evidence="5 9" id="KW-0195">Cyclin</keyword>
<dbReference type="InterPro" id="IPR006671">
    <property type="entry name" value="Cyclin_N"/>
</dbReference>
<dbReference type="STRING" id="1328759.A0A5C2RP18"/>
<organism evidence="12 13">
    <name type="scientific">Lentinus tigrinus ALCF2SS1-6</name>
    <dbReference type="NCBI Taxonomy" id="1328759"/>
    <lineage>
        <taxon>Eukaryota</taxon>
        <taxon>Fungi</taxon>
        <taxon>Dikarya</taxon>
        <taxon>Basidiomycota</taxon>
        <taxon>Agaricomycotina</taxon>
        <taxon>Agaricomycetes</taxon>
        <taxon>Polyporales</taxon>
        <taxon>Polyporaceae</taxon>
        <taxon>Lentinus</taxon>
    </lineage>
</organism>
<keyword evidence="7" id="KW-0804">Transcription</keyword>
<dbReference type="InterPro" id="IPR043198">
    <property type="entry name" value="Cyclin/Ssn8"/>
</dbReference>
<dbReference type="Pfam" id="PF00134">
    <property type="entry name" value="Cyclin_N"/>
    <property type="match status" value="1"/>
</dbReference>
<dbReference type="GO" id="GO:0016538">
    <property type="term" value="F:cyclin-dependent protein serine/threonine kinase regulator activity"/>
    <property type="evidence" value="ECO:0007669"/>
    <property type="project" value="InterPro"/>
</dbReference>
<dbReference type="InterPro" id="IPR036915">
    <property type="entry name" value="Cyclin-like_sf"/>
</dbReference>
<keyword evidence="13" id="KW-1185">Reference proteome</keyword>
<comment type="similarity">
    <text evidence="2">Belongs to the cyclin family. Cyclin C subfamily.</text>
</comment>
<dbReference type="FunFam" id="1.10.472.10:FF:000076">
    <property type="entry name" value="RNA polymerase II holoenzyme cyclin-like subunit"/>
    <property type="match status" value="1"/>
</dbReference>
<feature type="domain" description="Cyclin-like" evidence="11">
    <location>
        <begin position="47"/>
        <end position="141"/>
    </location>
</feature>
<keyword evidence="4" id="KW-0805">Transcription regulation</keyword>
<evidence type="ECO:0000256" key="9">
    <source>
        <dbReference type="RuleBase" id="RU000383"/>
    </source>
</evidence>
<keyword evidence="8" id="KW-0539">Nucleus</keyword>
<accession>A0A5C2RP18</accession>
<evidence type="ECO:0000313" key="13">
    <source>
        <dbReference type="Proteomes" id="UP000313359"/>
    </source>
</evidence>
<evidence type="ECO:0000256" key="1">
    <source>
        <dbReference type="ARBA" id="ARBA00004123"/>
    </source>
</evidence>
<dbReference type="CDD" id="cd20513">
    <property type="entry name" value="CYCLIN_CCNC_rpt1"/>
    <property type="match status" value="1"/>
</dbReference>
<dbReference type="PANTHER" id="PTHR10026">
    <property type="entry name" value="CYCLIN"/>
    <property type="match status" value="1"/>
</dbReference>
<name>A0A5C2RP18_9APHY</name>
<dbReference type="SUPFAM" id="SSF47954">
    <property type="entry name" value="Cyclin-like"/>
    <property type="match status" value="2"/>
</dbReference>